<dbReference type="AlphaFoldDB" id="A0A366EA98"/>
<comment type="caution">
    <text evidence="3">The sequence shown here is derived from an EMBL/GenBank/DDBJ whole genome shotgun (WGS) entry which is preliminary data.</text>
</comment>
<feature type="transmembrane region" description="Helical" evidence="1">
    <location>
        <begin position="162"/>
        <end position="182"/>
    </location>
</feature>
<evidence type="ECO:0000259" key="2">
    <source>
        <dbReference type="PROSITE" id="PS50887"/>
    </source>
</evidence>
<name>A0A366EA98_9HYPH</name>
<feature type="transmembrane region" description="Helical" evidence="1">
    <location>
        <begin position="80"/>
        <end position="102"/>
    </location>
</feature>
<dbReference type="NCBIfam" id="TIGR00254">
    <property type="entry name" value="GGDEF"/>
    <property type="match status" value="1"/>
</dbReference>
<feature type="domain" description="GGDEF" evidence="2">
    <location>
        <begin position="265"/>
        <end position="400"/>
    </location>
</feature>
<feature type="transmembrane region" description="Helical" evidence="1">
    <location>
        <begin position="20"/>
        <end position="45"/>
    </location>
</feature>
<dbReference type="CDD" id="cd01949">
    <property type="entry name" value="GGDEF"/>
    <property type="match status" value="1"/>
</dbReference>
<gene>
    <name evidence="3" type="ORF">DFR47_101857</name>
</gene>
<accession>A0A366EA98</accession>
<proteinExistence type="predicted"/>
<feature type="transmembrane region" description="Helical" evidence="1">
    <location>
        <begin position="109"/>
        <end position="126"/>
    </location>
</feature>
<feature type="transmembrane region" description="Helical" evidence="1">
    <location>
        <begin position="132"/>
        <end position="155"/>
    </location>
</feature>
<dbReference type="Gene3D" id="3.30.70.270">
    <property type="match status" value="1"/>
</dbReference>
<protein>
    <submittedName>
        <fullName evidence="3">Diguanylate cyclase (GGDEF)-like protein</fullName>
    </submittedName>
</protein>
<dbReference type="InterPro" id="IPR052163">
    <property type="entry name" value="DGC-Regulatory_Protein"/>
</dbReference>
<sequence>MKLISGKYLSCIFPMPTLDYHTLFIILIMNSAIVAVIWGGVALAYRDFHAARHWMAGSLLTCFGALLLLLQYSIGGAFPAVAGNFLIIAGFWLFYTGLLAFYGIKIYSILRQLVVIMSISLFAALAEYSNWLWLAAVHGLTYLAALVCMFIFLAARRHKSPGAYVCLVAVLLGIACQAYNLYLTLRISAKDIDVSYFLILYAYNFLVMQFSAGLLTFGFFILTIDALRKEVERLAGMDDLTGLPTRKRFNDVLSLADQQFKDNETPYALLLIDVDHFKSFNDDMGHRAGDVILKHFGKTVSSLLKVRQIMSRHGGDEFCILLPASTKEQAETLAKRIKEKLSAVPITVNTKPVFITVSIGIALRNSENADTEETDIFDEADKALYQVKRNGRDGYAFYHAGVSA</sequence>
<dbReference type="GO" id="GO:0003824">
    <property type="term" value="F:catalytic activity"/>
    <property type="evidence" value="ECO:0007669"/>
    <property type="project" value="UniProtKB-ARBA"/>
</dbReference>
<keyword evidence="4" id="KW-1185">Reference proteome</keyword>
<evidence type="ECO:0000313" key="4">
    <source>
        <dbReference type="Proteomes" id="UP000252893"/>
    </source>
</evidence>
<dbReference type="SMART" id="SM00267">
    <property type="entry name" value="GGDEF"/>
    <property type="match status" value="1"/>
</dbReference>
<dbReference type="Proteomes" id="UP000252893">
    <property type="component" value="Unassembled WGS sequence"/>
</dbReference>
<dbReference type="InterPro" id="IPR000160">
    <property type="entry name" value="GGDEF_dom"/>
</dbReference>
<keyword evidence="1" id="KW-0812">Transmembrane</keyword>
<evidence type="ECO:0000256" key="1">
    <source>
        <dbReference type="SAM" id="Phobius"/>
    </source>
</evidence>
<dbReference type="EMBL" id="QNRH01000001">
    <property type="protein sequence ID" value="RBO99242.1"/>
    <property type="molecule type" value="Genomic_DNA"/>
</dbReference>
<organism evidence="3 4">
    <name type="scientific">Pseudochrobactrum asaccharolyticum</name>
    <dbReference type="NCBI Taxonomy" id="354351"/>
    <lineage>
        <taxon>Bacteria</taxon>
        <taxon>Pseudomonadati</taxon>
        <taxon>Pseudomonadota</taxon>
        <taxon>Alphaproteobacteria</taxon>
        <taxon>Hyphomicrobiales</taxon>
        <taxon>Brucellaceae</taxon>
        <taxon>Pseudochrobactrum</taxon>
    </lineage>
</organism>
<dbReference type="SUPFAM" id="SSF55073">
    <property type="entry name" value="Nucleotide cyclase"/>
    <property type="match status" value="1"/>
</dbReference>
<evidence type="ECO:0000313" key="3">
    <source>
        <dbReference type="EMBL" id="RBO99242.1"/>
    </source>
</evidence>
<dbReference type="RefSeq" id="WP_113943075.1">
    <property type="nucleotide sequence ID" value="NZ_JBHEEG010000005.1"/>
</dbReference>
<keyword evidence="1" id="KW-1133">Transmembrane helix</keyword>
<feature type="transmembrane region" description="Helical" evidence="1">
    <location>
        <begin position="194"/>
        <end position="224"/>
    </location>
</feature>
<keyword evidence="1" id="KW-0472">Membrane</keyword>
<dbReference type="OrthoDB" id="9812260at2"/>
<dbReference type="Pfam" id="PF00990">
    <property type="entry name" value="GGDEF"/>
    <property type="match status" value="1"/>
</dbReference>
<dbReference type="PANTHER" id="PTHR46663:SF4">
    <property type="entry name" value="DIGUANYLATE CYCLASE DGCT-RELATED"/>
    <property type="match status" value="1"/>
</dbReference>
<dbReference type="FunFam" id="3.30.70.270:FF:000001">
    <property type="entry name" value="Diguanylate cyclase domain protein"/>
    <property type="match status" value="1"/>
</dbReference>
<reference evidence="3 4" key="1">
    <citation type="submission" date="2018-06" db="EMBL/GenBank/DDBJ databases">
        <title>Genomic Encyclopedia of Type Strains, Phase IV (KMG-IV): sequencing the most valuable type-strain genomes for metagenomic binning, comparative biology and taxonomic classification.</title>
        <authorList>
            <person name="Goeker M."/>
        </authorList>
    </citation>
    <scope>NUCLEOTIDE SEQUENCE [LARGE SCALE GENOMIC DNA]</scope>
    <source>
        <strain evidence="3 4">DSM 25619</strain>
    </source>
</reference>
<dbReference type="InterPro" id="IPR029787">
    <property type="entry name" value="Nucleotide_cyclase"/>
</dbReference>
<dbReference type="InterPro" id="IPR043128">
    <property type="entry name" value="Rev_trsase/Diguanyl_cyclase"/>
</dbReference>
<feature type="transmembrane region" description="Helical" evidence="1">
    <location>
        <begin position="54"/>
        <end position="74"/>
    </location>
</feature>
<dbReference type="PANTHER" id="PTHR46663">
    <property type="entry name" value="DIGUANYLATE CYCLASE DGCT-RELATED"/>
    <property type="match status" value="1"/>
</dbReference>
<dbReference type="PROSITE" id="PS50887">
    <property type="entry name" value="GGDEF"/>
    <property type="match status" value="1"/>
</dbReference>